<dbReference type="PANTHER" id="PTHR46405">
    <property type="entry name" value="OS05G0141500 PROTEIN"/>
    <property type="match status" value="1"/>
</dbReference>
<proteinExistence type="predicted"/>
<evidence type="ECO:0000313" key="2">
    <source>
        <dbReference type="EMBL" id="CAI9776845.1"/>
    </source>
</evidence>
<dbReference type="EMBL" id="OU503050">
    <property type="protein sequence ID" value="CAI9776845.1"/>
    <property type="molecule type" value="Genomic_DNA"/>
</dbReference>
<name>A0AAD2E6Q1_9LAMI</name>
<keyword evidence="3" id="KW-1185">Reference proteome</keyword>
<feature type="region of interest" description="Disordered" evidence="1">
    <location>
        <begin position="80"/>
        <end position="104"/>
    </location>
</feature>
<evidence type="ECO:0000313" key="3">
    <source>
        <dbReference type="Proteomes" id="UP000834106"/>
    </source>
</evidence>
<dbReference type="InterPro" id="IPR046934">
    <property type="entry name" value="PIR2-like"/>
</dbReference>
<feature type="compositionally biased region" description="Basic and acidic residues" evidence="1">
    <location>
        <begin position="83"/>
        <end position="92"/>
    </location>
</feature>
<sequence>MESAMVKASGQVERAYFVVHRLHVENAALRQEMEAAKLHVEESDSSYQEFPSFDQINLPIFVSFLAEYVIFNRNVVTSQAQRNQEENAKEELLAQASSFRNERE</sequence>
<dbReference type="AlphaFoldDB" id="A0AAD2E6Q1"/>
<reference evidence="2" key="1">
    <citation type="submission" date="2023-05" db="EMBL/GenBank/DDBJ databases">
        <authorList>
            <person name="Huff M."/>
        </authorList>
    </citation>
    <scope>NUCLEOTIDE SEQUENCE</scope>
</reference>
<protein>
    <submittedName>
        <fullName evidence="2">Uncharacterized protein</fullName>
    </submittedName>
</protein>
<feature type="compositionally biased region" description="Polar residues" evidence="1">
    <location>
        <begin position="95"/>
        <end position="104"/>
    </location>
</feature>
<evidence type="ECO:0000256" key="1">
    <source>
        <dbReference type="SAM" id="MobiDB-lite"/>
    </source>
</evidence>
<accession>A0AAD2E6Q1</accession>
<dbReference type="PANTHER" id="PTHR46405:SF2">
    <property type="entry name" value="OS05G0141500 PROTEIN"/>
    <property type="match status" value="1"/>
</dbReference>
<organism evidence="2 3">
    <name type="scientific">Fraxinus pennsylvanica</name>
    <dbReference type="NCBI Taxonomy" id="56036"/>
    <lineage>
        <taxon>Eukaryota</taxon>
        <taxon>Viridiplantae</taxon>
        <taxon>Streptophyta</taxon>
        <taxon>Embryophyta</taxon>
        <taxon>Tracheophyta</taxon>
        <taxon>Spermatophyta</taxon>
        <taxon>Magnoliopsida</taxon>
        <taxon>eudicotyledons</taxon>
        <taxon>Gunneridae</taxon>
        <taxon>Pentapetalae</taxon>
        <taxon>asterids</taxon>
        <taxon>lamiids</taxon>
        <taxon>Lamiales</taxon>
        <taxon>Oleaceae</taxon>
        <taxon>Oleeae</taxon>
        <taxon>Fraxinus</taxon>
    </lineage>
</organism>
<dbReference type="Proteomes" id="UP000834106">
    <property type="component" value="Chromosome 15"/>
</dbReference>
<gene>
    <name evidence="2" type="ORF">FPE_LOCUS24275</name>
</gene>